<dbReference type="VEuPathDB" id="FungiDB:MMYC01_203905"/>
<accession>A0A175WB84</accession>
<keyword evidence="3" id="KW-1185">Reference proteome</keyword>
<protein>
    <submittedName>
        <fullName evidence="2">Uncharacterized protein</fullName>
    </submittedName>
</protein>
<organism evidence="2 3">
    <name type="scientific">Madurella mycetomatis</name>
    <dbReference type="NCBI Taxonomy" id="100816"/>
    <lineage>
        <taxon>Eukaryota</taxon>
        <taxon>Fungi</taxon>
        <taxon>Dikarya</taxon>
        <taxon>Ascomycota</taxon>
        <taxon>Pezizomycotina</taxon>
        <taxon>Sordariomycetes</taxon>
        <taxon>Sordariomycetidae</taxon>
        <taxon>Sordariales</taxon>
        <taxon>Sordariales incertae sedis</taxon>
        <taxon>Madurella</taxon>
    </lineage>
</organism>
<dbReference type="EMBL" id="LCTW02000046">
    <property type="protein sequence ID" value="KXX80967.1"/>
    <property type="molecule type" value="Genomic_DNA"/>
</dbReference>
<name>A0A175WB84_9PEZI</name>
<dbReference type="AlphaFoldDB" id="A0A175WB84"/>
<comment type="caution">
    <text evidence="2">The sequence shown here is derived from an EMBL/GenBank/DDBJ whole genome shotgun (WGS) entry which is preliminary data.</text>
</comment>
<reference evidence="2 3" key="1">
    <citation type="journal article" date="2016" name="Genome Announc.">
        <title>Genome Sequence of Madurella mycetomatis mm55, Isolated from a Human Mycetoma Case in Sudan.</title>
        <authorList>
            <person name="Smit S."/>
            <person name="Derks M.F."/>
            <person name="Bervoets S."/>
            <person name="Fahal A."/>
            <person name="van Leeuwen W."/>
            <person name="van Belkum A."/>
            <person name="van de Sande W.W."/>
        </authorList>
    </citation>
    <scope>NUCLEOTIDE SEQUENCE [LARGE SCALE GENOMIC DNA]</scope>
    <source>
        <strain evidence="3">mm55</strain>
    </source>
</reference>
<feature type="region of interest" description="Disordered" evidence="1">
    <location>
        <begin position="86"/>
        <end position="141"/>
    </location>
</feature>
<evidence type="ECO:0000313" key="2">
    <source>
        <dbReference type="EMBL" id="KXX80967.1"/>
    </source>
</evidence>
<sequence length="141" mass="15744">MFGKPTPKGWFEVEVRPNYNNPRKLKRILDEMFSPDGYMIQAEINQINKPRADAIGTKSSSKTKLWRWGQIASGLANVKKNAKLAKKAKEATGSKEPEDVETRRPSLSSLLGIRRKNTAKPSPLREPECQTLGHPADQSAS</sequence>
<dbReference type="Proteomes" id="UP000078237">
    <property type="component" value="Unassembled WGS sequence"/>
</dbReference>
<evidence type="ECO:0000313" key="3">
    <source>
        <dbReference type="Proteomes" id="UP000078237"/>
    </source>
</evidence>
<feature type="compositionally biased region" description="Basic and acidic residues" evidence="1">
    <location>
        <begin position="87"/>
        <end position="104"/>
    </location>
</feature>
<evidence type="ECO:0000256" key="1">
    <source>
        <dbReference type="SAM" id="MobiDB-lite"/>
    </source>
</evidence>
<proteinExistence type="predicted"/>
<dbReference type="OrthoDB" id="4809885at2759"/>
<gene>
    <name evidence="2" type="ORF">MMYC01_203905</name>
</gene>